<proteinExistence type="inferred from homology"/>
<dbReference type="PROSITE" id="PS51712">
    <property type="entry name" value="G_ENGA"/>
    <property type="match status" value="2"/>
</dbReference>
<dbReference type="RefSeq" id="WP_146574370.1">
    <property type="nucleotide sequence ID" value="NZ_CP042306.1"/>
</dbReference>
<feature type="domain" description="EngA-type G" evidence="11">
    <location>
        <begin position="182"/>
        <end position="362"/>
    </location>
</feature>
<dbReference type="FunFam" id="3.30.300.20:FF:000004">
    <property type="entry name" value="GTPase Der"/>
    <property type="match status" value="1"/>
</dbReference>
<dbReference type="EMBL" id="CP042306">
    <property type="protein sequence ID" value="QDZ09142.1"/>
    <property type="molecule type" value="Genomic_DNA"/>
</dbReference>
<evidence type="ECO:0000313" key="13">
    <source>
        <dbReference type="Proteomes" id="UP000315673"/>
    </source>
</evidence>
<keyword evidence="13" id="KW-1185">Reference proteome</keyword>
<name>A0A5B8LP17_9SPHN</name>
<dbReference type="NCBIfam" id="TIGR03594">
    <property type="entry name" value="GTPase_EngA"/>
    <property type="match status" value="1"/>
</dbReference>
<dbReference type="InterPro" id="IPR032859">
    <property type="entry name" value="KH_dom-like"/>
</dbReference>
<evidence type="ECO:0000256" key="1">
    <source>
        <dbReference type="ARBA" id="ARBA00008279"/>
    </source>
</evidence>
<dbReference type="InterPro" id="IPR005225">
    <property type="entry name" value="Small_GTP-bd"/>
</dbReference>
<accession>A0A5B8LP17</accession>
<comment type="similarity">
    <text evidence="1 8 9 10">Belongs to the TRAFAC class TrmE-Era-EngA-EngB-Septin-like GTPase superfamily. EngA (Der) GTPase family.</text>
</comment>
<keyword evidence="5 8" id="KW-0547">Nucleotide-binding</keyword>
<dbReference type="CDD" id="cd01894">
    <property type="entry name" value="EngA1"/>
    <property type="match status" value="1"/>
</dbReference>
<protein>
    <recommendedName>
        <fullName evidence="2 8">GTPase Der</fullName>
    </recommendedName>
    <alternativeName>
        <fullName evidence="7 8">GTP-binding protein EngA</fullName>
    </alternativeName>
</protein>
<feature type="binding site" evidence="8">
    <location>
        <begin position="10"/>
        <end position="17"/>
    </location>
    <ligand>
        <name>GTP</name>
        <dbReference type="ChEBI" id="CHEBI:37565"/>
        <label>1</label>
    </ligand>
</feature>
<evidence type="ECO:0000313" key="12">
    <source>
        <dbReference type="EMBL" id="QDZ09142.1"/>
    </source>
</evidence>
<feature type="binding site" evidence="8">
    <location>
        <begin position="188"/>
        <end position="195"/>
    </location>
    <ligand>
        <name>GTP</name>
        <dbReference type="ChEBI" id="CHEBI:37565"/>
        <label>2</label>
    </ligand>
</feature>
<keyword evidence="6 8" id="KW-0342">GTP-binding</keyword>
<evidence type="ECO:0000256" key="6">
    <source>
        <dbReference type="ARBA" id="ARBA00023134"/>
    </source>
</evidence>
<dbReference type="InterPro" id="IPR027417">
    <property type="entry name" value="P-loop_NTPase"/>
</dbReference>
<keyword evidence="3 8" id="KW-0690">Ribosome biogenesis</keyword>
<evidence type="ECO:0000256" key="9">
    <source>
        <dbReference type="PROSITE-ProRule" id="PRU01049"/>
    </source>
</evidence>
<dbReference type="Gene3D" id="3.30.300.20">
    <property type="match status" value="1"/>
</dbReference>
<reference evidence="12 13" key="1">
    <citation type="submission" date="2019-07" db="EMBL/GenBank/DDBJ databases">
        <title>Full genome sequence of Sphingomonas sp. 4R-6-7(HKS19).</title>
        <authorList>
            <person name="Im W.-T."/>
        </authorList>
    </citation>
    <scope>NUCLEOTIDE SEQUENCE [LARGE SCALE GENOMIC DNA]</scope>
    <source>
        <strain evidence="12 13">HKS19</strain>
    </source>
</reference>
<dbReference type="InterPro" id="IPR006073">
    <property type="entry name" value="GTP-bd"/>
</dbReference>
<dbReference type="NCBIfam" id="TIGR00231">
    <property type="entry name" value="small_GTP"/>
    <property type="match status" value="2"/>
</dbReference>
<dbReference type="AlphaFoldDB" id="A0A5B8LP17"/>
<dbReference type="CDD" id="cd01895">
    <property type="entry name" value="EngA2"/>
    <property type="match status" value="1"/>
</dbReference>
<evidence type="ECO:0000256" key="2">
    <source>
        <dbReference type="ARBA" id="ARBA00020953"/>
    </source>
</evidence>
<feature type="binding site" evidence="8">
    <location>
        <begin position="305"/>
        <end position="308"/>
    </location>
    <ligand>
        <name>GTP</name>
        <dbReference type="ChEBI" id="CHEBI:37565"/>
        <label>2</label>
    </ligand>
</feature>
<evidence type="ECO:0000259" key="11">
    <source>
        <dbReference type="PROSITE" id="PS51712"/>
    </source>
</evidence>
<evidence type="ECO:0000256" key="4">
    <source>
        <dbReference type="ARBA" id="ARBA00022737"/>
    </source>
</evidence>
<dbReference type="Gene3D" id="3.40.50.300">
    <property type="entry name" value="P-loop containing nucleotide triphosphate hydrolases"/>
    <property type="match status" value="2"/>
</dbReference>
<dbReference type="OrthoDB" id="9805918at2"/>
<dbReference type="Pfam" id="PF01926">
    <property type="entry name" value="MMR_HSR1"/>
    <property type="match status" value="2"/>
</dbReference>
<dbReference type="SMART" id="SM00382">
    <property type="entry name" value="AAA"/>
    <property type="match status" value="2"/>
</dbReference>
<gene>
    <name evidence="8" type="primary">der</name>
    <name evidence="12" type="ORF">FPZ24_10365</name>
</gene>
<dbReference type="InterPro" id="IPR015946">
    <property type="entry name" value="KH_dom-like_a/b"/>
</dbReference>
<keyword evidence="4 10" id="KW-0677">Repeat</keyword>
<dbReference type="GO" id="GO:0005525">
    <property type="term" value="F:GTP binding"/>
    <property type="evidence" value="ECO:0007669"/>
    <property type="project" value="UniProtKB-UniRule"/>
</dbReference>
<evidence type="ECO:0000256" key="8">
    <source>
        <dbReference type="HAMAP-Rule" id="MF_00195"/>
    </source>
</evidence>
<feature type="domain" description="EngA-type G" evidence="11">
    <location>
        <begin position="4"/>
        <end position="168"/>
    </location>
</feature>
<dbReference type="KEGG" id="spai:FPZ24_10365"/>
<dbReference type="Proteomes" id="UP000315673">
    <property type="component" value="Chromosome"/>
</dbReference>
<dbReference type="SUPFAM" id="SSF52540">
    <property type="entry name" value="P-loop containing nucleoside triphosphate hydrolases"/>
    <property type="match status" value="2"/>
</dbReference>
<evidence type="ECO:0000256" key="7">
    <source>
        <dbReference type="ARBA" id="ARBA00032345"/>
    </source>
</evidence>
<dbReference type="Pfam" id="PF14714">
    <property type="entry name" value="KH_dom-like"/>
    <property type="match status" value="1"/>
</dbReference>
<evidence type="ECO:0000256" key="3">
    <source>
        <dbReference type="ARBA" id="ARBA00022517"/>
    </source>
</evidence>
<dbReference type="InterPro" id="IPR016484">
    <property type="entry name" value="GTPase_Der"/>
</dbReference>
<dbReference type="PANTHER" id="PTHR43834:SF6">
    <property type="entry name" value="GTPASE DER"/>
    <property type="match status" value="1"/>
</dbReference>
<dbReference type="HAMAP" id="MF_00195">
    <property type="entry name" value="GTPase_Der"/>
    <property type="match status" value="1"/>
</dbReference>
<feature type="binding site" evidence="8">
    <location>
        <begin position="57"/>
        <end position="61"/>
    </location>
    <ligand>
        <name>GTP</name>
        <dbReference type="ChEBI" id="CHEBI:37565"/>
        <label>1</label>
    </ligand>
</feature>
<dbReference type="PIRSF" id="PIRSF006485">
    <property type="entry name" value="GTP-binding_EngA"/>
    <property type="match status" value="1"/>
</dbReference>
<feature type="binding site" evidence="8">
    <location>
        <begin position="120"/>
        <end position="123"/>
    </location>
    <ligand>
        <name>GTP</name>
        <dbReference type="ChEBI" id="CHEBI:37565"/>
        <label>1</label>
    </ligand>
</feature>
<feature type="binding site" evidence="8">
    <location>
        <begin position="240"/>
        <end position="244"/>
    </location>
    <ligand>
        <name>GTP</name>
        <dbReference type="ChEBI" id="CHEBI:37565"/>
        <label>2</label>
    </ligand>
</feature>
<comment type="subunit">
    <text evidence="8">Associates with the 50S ribosomal subunit.</text>
</comment>
<organism evidence="12 13">
    <name type="scientific">Sphingomonas panacisoli</name>
    <dbReference type="NCBI Taxonomy" id="1813879"/>
    <lineage>
        <taxon>Bacteria</taxon>
        <taxon>Pseudomonadati</taxon>
        <taxon>Pseudomonadota</taxon>
        <taxon>Alphaproteobacteria</taxon>
        <taxon>Sphingomonadales</taxon>
        <taxon>Sphingomonadaceae</taxon>
        <taxon>Sphingomonas</taxon>
    </lineage>
</organism>
<evidence type="ECO:0000256" key="10">
    <source>
        <dbReference type="RuleBase" id="RU004481"/>
    </source>
</evidence>
<comment type="function">
    <text evidence="8 10">GTPase that plays an essential role in the late steps of ribosome biogenesis.</text>
</comment>
<evidence type="ECO:0000256" key="5">
    <source>
        <dbReference type="ARBA" id="ARBA00022741"/>
    </source>
</evidence>
<dbReference type="InterPro" id="IPR003593">
    <property type="entry name" value="AAA+_ATPase"/>
</dbReference>
<dbReference type="PANTHER" id="PTHR43834">
    <property type="entry name" value="GTPASE DER"/>
    <property type="match status" value="1"/>
</dbReference>
<sequence>MPLPTVAIIGRPNVGKSTLFNRLVGKKLALVDDQPGVTRDRREGDASLIGLDFRVIDTAGYEDLDAATLPGRMRQQTEAAVAMADVALFLFDSRAGIVPLDEEIARWLRGSATPVILIANKAEGKAGEAGILDSLSLGFGDPVQISAEHGEGMGDLFEALLPHIPEPVEEFEADDDSPDAPLKLAIVGRPNAGKSTLINRMLGEDRLITGPEAGITRDSIAVDWVWNDPKSGPRDVRLIDTAGMRKRAKVQDKLEKLSVADALRAVDFAEVVVLLLDATLGLEAQDLRIADRVLEEGRALIIALNKWDVAENASSLFNGVKKALEDGLSQVKGVTVITVSAATGKGVDQLIGAAFETREAWSRRVGTGELNRWFERAIEANPPPAPGGKRVKMRYVTQVKTRPPSFVIFGTRVDQLPASYERYLVNSMRRDLGFGAVPVRLTFRAPKNPFDRDKK</sequence>
<dbReference type="GO" id="GO:0042254">
    <property type="term" value="P:ribosome biogenesis"/>
    <property type="evidence" value="ECO:0007669"/>
    <property type="project" value="UniProtKB-KW"/>
</dbReference>
<dbReference type="InterPro" id="IPR031166">
    <property type="entry name" value="G_ENGA"/>
</dbReference>